<dbReference type="GO" id="GO:0008270">
    <property type="term" value="F:zinc ion binding"/>
    <property type="evidence" value="ECO:0007669"/>
    <property type="project" value="InterPro"/>
</dbReference>
<evidence type="ECO:0000313" key="2">
    <source>
        <dbReference type="EMBL" id="TWR26762.1"/>
    </source>
</evidence>
<dbReference type="Proteomes" id="UP000318010">
    <property type="component" value="Unassembled WGS sequence"/>
</dbReference>
<dbReference type="Gene3D" id="3.90.580.10">
    <property type="entry name" value="Zinc finger, CHC2-type domain"/>
    <property type="match status" value="1"/>
</dbReference>
<dbReference type="Pfam" id="PF01807">
    <property type="entry name" value="Zn_ribbon_DnaG"/>
    <property type="match status" value="1"/>
</dbReference>
<gene>
    <name evidence="2" type="ORF">FPZ42_06920</name>
</gene>
<evidence type="ECO:0000313" key="3">
    <source>
        <dbReference type="Proteomes" id="UP000318010"/>
    </source>
</evidence>
<dbReference type="InterPro" id="IPR036977">
    <property type="entry name" value="DNA_primase_Znf_CHC2"/>
</dbReference>
<reference evidence="2 3" key="1">
    <citation type="submission" date="2019-07" db="EMBL/GenBank/DDBJ databases">
        <authorList>
            <person name="Kim J."/>
        </authorList>
    </citation>
    <scope>NUCLEOTIDE SEQUENCE [LARGE SCALE GENOMIC DNA]</scope>
    <source>
        <strain evidence="2 3">MJ1a</strain>
    </source>
</reference>
<sequence length="308" mass="35588">MERNDNKVESLTRIRELDLPALLDAMGYPVVKHRKNNTDFWYLSPLRNERTASFHVNLLTNEWFDFGLMAGGNPLDFCLRYYRCSLPELLERFASYNDTPSLVKYDRCLHEGRVEMDSKLVVKEVRPLYAYPIKNYLHDRCISLSVAAIFCKEVSYEIEGHAYYGIGFQNDAGGWEIRNKKFKQSSSPKDITCLGNGARSVHVFEGFMDFLSYCSIHPGEPSRAVDHVVLNGAGLFDRAIPFLMTHEHINLWLDRDVTGLAYRDYALGLDSRFIDRSGIYEKFKDLNEWLVHGGEIPRLRQKLGLRTI</sequence>
<dbReference type="GO" id="GO:0003899">
    <property type="term" value="F:DNA-directed RNA polymerase activity"/>
    <property type="evidence" value="ECO:0007669"/>
    <property type="project" value="InterPro"/>
</dbReference>
<organism evidence="2 3">
    <name type="scientific">Mucilaginibacter achroorhodeus</name>
    <dbReference type="NCBI Taxonomy" id="2599294"/>
    <lineage>
        <taxon>Bacteria</taxon>
        <taxon>Pseudomonadati</taxon>
        <taxon>Bacteroidota</taxon>
        <taxon>Sphingobacteriia</taxon>
        <taxon>Sphingobacteriales</taxon>
        <taxon>Sphingobacteriaceae</taxon>
        <taxon>Mucilaginibacter</taxon>
    </lineage>
</organism>
<dbReference type="InterPro" id="IPR002694">
    <property type="entry name" value="Znf_CHC2"/>
</dbReference>
<dbReference type="AlphaFoldDB" id="A0A563U5Z1"/>
<name>A0A563U5Z1_9SPHI</name>
<dbReference type="GO" id="GO:0003677">
    <property type="term" value="F:DNA binding"/>
    <property type="evidence" value="ECO:0007669"/>
    <property type="project" value="InterPro"/>
</dbReference>
<comment type="caution">
    <text evidence="2">The sequence shown here is derived from an EMBL/GenBank/DDBJ whole genome shotgun (WGS) entry which is preliminary data.</text>
</comment>
<feature type="domain" description="Zinc finger CHC2-type" evidence="1">
    <location>
        <begin position="31"/>
        <end position="95"/>
    </location>
</feature>
<proteinExistence type="predicted"/>
<accession>A0A563U5Z1</accession>
<dbReference type="Gene3D" id="3.40.1360.10">
    <property type="match status" value="1"/>
</dbReference>
<dbReference type="EMBL" id="VOEI01000002">
    <property type="protein sequence ID" value="TWR26762.1"/>
    <property type="molecule type" value="Genomic_DNA"/>
</dbReference>
<dbReference type="OrthoDB" id="8536512at2"/>
<evidence type="ECO:0000259" key="1">
    <source>
        <dbReference type="Pfam" id="PF01807"/>
    </source>
</evidence>
<dbReference type="SUPFAM" id="SSF57783">
    <property type="entry name" value="Zinc beta-ribbon"/>
    <property type="match status" value="1"/>
</dbReference>
<dbReference type="RefSeq" id="WP_146269767.1">
    <property type="nucleotide sequence ID" value="NZ_VOEI01000002.1"/>
</dbReference>
<dbReference type="Pfam" id="PF13155">
    <property type="entry name" value="Toprim_2"/>
    <property type="match status" value="1"/>
</dbReference>
<protein>
    <submittedName>
        <fullName evidence="2">DNA primase</fullName>
    </submittedName>
</protein>
<dbReference type="GO" id="GO:0006260">
    <property type="term" value="P:DNA replication"/>
    <property type="evidence" value="ECO:0007669"/>
    <property type="project" value="InterPro"/>
</dbReference>
<keyword evidence="3" id="KW-1185">Reference proteome</keyword>